<protein>
    <submittedName>
        <fullName evidence="6">DNA-binding HxlR family transcriptional regulator</fullName>
    </submittedName>
</protein>
<dbReference type="Gene3D" id="1.10.10.10">
    <property type="entry name" value="Winged helix-like DNA-binding domain superfamily/Winged helix DNA-binding domain"/>
    <property type="match status" value="1"/>
</dbReference>
<proteinExistence type="predicted"/>
<feature type="region of interest" description="Disordered" evidence="4">
    <location>
        <begin position="229"/>
        <end position="307"/>
    </location>
</feature>
<gene>
    <name evidence="6" type="ORF">BJ968_001208</name>
</gene>
<feature type="domain" description="HTH hxlR-type" evidence="5">
    <location>
        <begin position="9"/>
        <end position="104"/>
    </location>
</feature>
<dbReference type="AlphaFoldDB" id="A0A7Y9AUI9"/>
<dbReference type="EMBL" id="JACCBB010000001">
    <property type="protein sequence ID" value="NYD21668.1"/>
    <property type="molecule type" value="Genomic_DNA"/>
</dbReference>
<organism evidence="6 7">
    <name type="scientific">Kineococcus aurantiacus</name>
    <dbReference type="NCBI Taxonomy" id="37633"/>
    <lineage>
        <taxon>Bacteria</taxon>
        <taxon>Bacillati</taxon>
        <taxon>Actinomycetota</taxon>
        <taxon>Actinomycetes</taxon>
        <taxon>Kineosporiales</taxon>
        <taxon>Kineosporiaceae</taxon>
        <taxon>Kineococcus</taxon>
    </lineage>
</organism>
<dbReference type="SUPFAM" id="SSF46785">
    <property type="entry name" value="Winged helix' DNA-binding domain"/>
    <property type="match status" value="1"/>
</dbReference>
<evidence type="ECO:0000313" key="7">
    <source>
        <dbReference type="Proteomes" id="UP000521922"/>
    </source>
</evidence>
<dbReference type="PANTHER" id="PTHR33204:SF18">
    <property type="entry name" value="TRANSCRIPTIONAL REGULATORY PROTEIN"/>
    <property type="match status" value="1"/>
</dbReference>
<name>A0A7Y9AUI9_9ACTN</name>
<keyword evidence="7" id="KW-1185">Reference proteome</keyword>
<feature type="compositionally biased region" description="Low complexity" evidence="4">
    <location>
        <begin position="288"/>
        <end position="307"/>
    </location>
</feature>
<evidence type="ECO:0000313" key="6">
    <source>
        <dbReference type="EMBL" id="NYD21668.1"/>
    </source>
</evidence>
<dbReference type="PANTHER" id="PTHR33204">
    <property type="entry name" value="TRANSCRIPTIONAL REGULATOR, MARR FAMILY"/>
    <property type="match status" value="1"/>
</dbReference>
<dbReference type="Pfam" id="PF01638">
    <property type="entry name" value="HxlR"/>
    <property type="match status" value="1"/>
</dbReference>
<evidence type="ECO:0000256" key="3">
    <source>
        <dbReference type="ARBA" id="ARBA00023163"/>
    </source>
</evidence>
<sequence>MGSPYHQFCPVAKALELLDERWTLLVVRELLVGSDRFSQIRRGNPRMSPTLLSRRLRQLERAGVVERRQDARGITYHLTPAGRELEPVVTALAVWGTRWVPELTDSDVDPRLLVWDLHRNLDAARVPVGRTVVRFDFADAAPRARTWWLVLDSDGSAPVADVCDRDPGAPVDVTVSTTVRALTDVWRGARDWRGASAHGDVVVDGPAALRRALPGWFVLPAFAAVPRPGPAGAQPARKASNSATVVTTTAPGRRSAGRSASAAASVTATGPASRVIAAPVRRARSSARTRTSSPPSTSSMRESTASP</sequence>
<evidence type="ECO:0000256" key="2">
    <source>
        <dbReference type="ARBA" id="ARBA00023125"/>
    </source>
</evidence>
<dbReference type="CDD" id="cd00090">
    <property type="entry name" value="HTH_ARSR"/>
    <property type="match status" value="1"/>
</dbReference>
<dbReference type="SUPFAM" id="SSF55718">
    <property type="entry name" value="SCP-like"/>
    <property type="match status" value="1"/>
</dbReference>
<reference evidence="6 7" key="1">
    <citation type="submission" date="2020-07" db="EMBL/GenBank/DDBJ databases">
        <title>Sequencing the genomes of 1000 actinobacteria strains.</title>
        <authorList>
            <person name="Klenk H.-P."/>
        </authorList>
    </citation>
    <scope>NUCLEOTIDE SEQUENCE [LARGE SCALE GENOMIC DNA]</scope>
    <source>
        <strain evidence="6 7">DSM 7487</strain>
    </source>
</reference>
<dbReference type="InterPro" id="IPR036390">
    <property type="entry name" value="WH_DNA-bd_sf"/>
</dbReference>
<dbReference type="Proteomes" id="UP000521922">
    <property type="component" value="Unassembled WGS sequence"/>
</dbReference>
<keyword evidence="2 6" id="KW-0238">DNA-binding</keyword>
<dbReference type="PROSITE" id="PS51118">
    <property type="entry name" value="HTH_HXLR"/>
    <property type="match status" value="1"/>
</dbReference>
<keyword evidence="1" id="KW-0805">Transcription regulation</keyword>
<evidence type="ECO:0000259" key="5">
    <source>
        <dbReference type="PROSITE" id="PS51118"/>
    </source>
</evidence>
<feature type="compositionally biased region" description="Low complexity" evidence="4">
    <location>
        <begin position="229"/>
        <end position="280"/>
    </location>
</feature>
<dbReference type="InterPro" id="IPR002577">
    <property type="entry name" value="HTH_HxlR"/>
</dbReference>
<dbReference type="InterPro" id="IPR036527">
    <property type="entry name" value="SCP2_sterol-bd_dom_sf"/>
</dbReference>
<accession>A0A7Y9AUI9</accession>
<comment type="caution">
    <text evidence="6">The sequence shown here is derived from an EMBL/GenBank/DDBJ whole genome shotgun (WGS) entry which is preliminary data.</text>
</comment>
<dbReference type="InterPro" id="IPR011991">
    <property type="entry name" value="ArsR-like_HTH"/>
</dbReference>
<evidence type="ECO:0000256" key="1">
    <source>
        <dbReference type="ARBA" id="ARBA00023015"/>
    </source>
</evidence>
<keyword evidence="3" id="KW-0804">Transcription</keyword>
<dbReference type="GO" id="GO:0003677">
    <property type="term" value="F:DNA binding"/>
    <property type="evidence" value="ECO:0007669"/>
    <property type="project" value="UniProtKB-KW"/>
</dbReference>
<evidence type="ECO:0000256" key="4">
    <source>
        <dbReference type="SAM" id="MobiDB-lite"/>
    </source>
</evidence>
<dbReference type="InterPro" id="IPR036388">
    <property type="entry name" value="WH-like_DNA-bd_sf"/>
</dbReference>